<sequence length="56" mass="6388">MLEKFSNLIGVNQASKIEPEVLVDCRADRRCTDVTMEATFHILPNGTWVFQHCGCY</sequence>
<dbReference type="EMBL" id="JBHUIO010000006">
    <property type="protein sequence ID" value="MFD2170724.1"/>
    <property type="molecule type" value="Genomic_DNA"/>
</dbReference>
<organism evidence="1 2">
    <name type="scientific">Tumebacillus lipolyticus</name>
    <dbReference type="NCBI Taxonomy" id="1280370"/>
    <lineage>
        <taxon>Bacteria</taxon>
        <taxon>Bacillati</taxon>
        <taxon>Bacillota</taxon>
        <taxon>Bacilli</taxon>
        <taxon>Bacillales</taxon>
        <taxon>Alicyclobacillaceae</taxon>
        <taxon>Tumebacillus</taxon>
    </lineage>
</organism>
<accession>A0ABW4ZYU5</accession>
<name>A0ABW4ZYU5_9BACL</name>
<protein>
    <submittedName>
        <fullName evidence="1">Uncharacterized protein</fullName>
    </submittedName>
</protein>
<proteinExistence type="predicted"/>
<keyword evidence="2" id="KW-1185">Reference proteome</keyword>
<comment type="caution">
    <text evidence="1">The sequence shown here is derived from an EMBL/GenBank/DDBJ whole genome shotgun (WGS) entry which is preliminary data.</text>
</comment>
<dbReference type="RefSeq" id="WP_386046963.1">
    <property type="nucleotide sequence ID" value="NZ_JBHUIO010000006.1"/>
</dbReference>
<evidence type="ECO:0000313" key="1">
    <source>
        <dbReference type="EMBL" id="MFD2170724.1"/>
    </source>
</evidence>
<reference evidence="2" key="1">
    <citation type="journal article" date="2019" name="Int. J. Syst. Evol. Microbiol.">
        <title>The Global Catalogue of Microorganisms (GCM) 10K type strain sequencing project: providing services to taxonomists for standard genome sequencing and annotation.</title>
        <authorList>
            <consortium name="The Broad Institute Genomics Platform"/>
            <consortium name="The Broad Institute Genome Sequencing Center for Infectious Disease"/>
            <person name="Wu L."/>
            <person name="Ma J."/>
        </authorList>
    </citation>
    <scope>NUCLEOTIDE SEQUENCE [LARGE SCALE GENOMIC DNA]</scope>
    <source>
        <strain evidence="2">CGMCC 1.13574</strain>
    </source>
</reference>
<evidence type="ECO:0000313" key="2">
    <source>
        <dbReference type="Proteomes" id="UP001597343"/>
    </source>
</evidence>
<dbReference type="Proteomes" id="UP001597343">
    <property type="component" value="Unassembled WGS sequence"/>
</dbReference>
<gene>
    <name evidence="1" type="ORF">ACFSOY_11990</name>
</gene>